<dbReference type="SUPFAM" id="SSF143011">
    <property type="entry name" value="RelE-like"/>
    <property type="match status" value="1"/>
</dbReference>
<reference evidence="2 3" key="1">
    <citation type="submission" date="2020-10" db="EMBL/GenBank/DDBJ databases">
        <authorList>
            <person name="Castelo-Branco R."/>
            <person name="Eusebio N."/>
            <person name="Adriana R."/>
            <person name="Vieira A."/>
            <person name="Brugerolle De Fraissinette N."/>
            <person name="Rezende De Castro R."/>
            <person name="Schneider M.P."/>
            <person name="Vasconcelos V."/>
            <person name="Leao P.N."/>
        </authorList>
    </citation>
    <scope>NUCLEOTIDE SEQUENCE [LARGE SCALE GENOMIC DNA]</scope>
    <source>
        <strain evidence="2 3">LEGE 06226</strain>
    </source>
</reference>
<dbReference type="Pfam" id="PF05016">
    <property type="entry name" value="ParE_toxin"/>
    <property type="match status" value="1"/>
</dbReference>
<comment type="caution">
    <text evidence="2">The sequence shown here is derived from an EMBL/GenBank/DDBJ whole genome shotgun (WGS) entry which is preliminary data.</text>
</comment>
<evidence type="ECO:0000313" key="3">
    <source>
        <dbReference type="Proteomes" id="UP000640725"/>
    </source>
</evidence>
<keyword evidence="3" id="KW-1185">Reference proteome</keyword>
<dbReference type="Proteomes" id="UP000640725">
    <property type="component" value="Unassembled WGS sequence"/>
</dbReference>
<dbReference type="Gene3D" id="3.30.2310.20">
    <property type="entry name" value="RelE-like"/>
    <property type="match status" value="1"/>
</dbReference>
<evidence type="ECO:0000313" key="2">
    <source>
        <dbReference type="EMBL" id="MBE9145205.1"/>
    </source>
</evidence>
<dbReference type="RefSeq" id="WP_193870670.1">
    <property type="nucleotide sequence ID" value="NZ_JADEWU010000050.1"/>
</dbReference>
<dbReference type="PANTHER" id="PTHR38813">
    <property type="match status" value="1"/>
</dbReference>
<dbReference type="EMBL" id="JADEWU010000050">
    <property type="protein sequence ID" value="MBE9145205.1"/>
    <property type="molecule type" value="Genomic_DNA"/>
</dbReference>
<keyword evidence="1" id="KW-1277">Toxin-antitoxin system</keyword>
<proteinExistence type="predicted"/>
<name>A0ABR9UFG5_9CYAN</name>
<dbReference type="PANTHER" id="PTHR38813:SF1">
    <property type="entry name" value="TOXIN RELE1-RELATED"/>
    <property type="match status" value="1"/>
</dbReference>
<gene>
    <name evidence="2" type="ORF">IQ236_18565</name>
</gene>
<organism evidence="2 3">
    <name type="scientific">Planktothrix mougeotii LEGE 06226</name>
    <dbReference type="NCBI Taxonomy" id="1828728"/>
    <lineage>
        <taxon>Bacteria</taxon>
        <taxon>Bacillati</taxon>
        <taxon>Cyanobacteriota</taxon>
        <taxon>Cyanophyceae</taxon>
        <taxon>Oscillatoriophycideae</taxon>
        <taxon>Oscillatoriales</taxon>
        <taxon>Microcoleaceae</taxon>
        <taxon>Planktothrix</taxon>
    </lineage>
</organism>
<dbReference type="InterPro" id="IPR035093">
    <property type="entry name" value="RelE/ParE_toxin_dom_sf"/>
</dbReference>
<sequence>MTYNIKFKPKAIKELQTLPSELQKRILAKIEGMQNNLQGDVKRLTNFTPEYRLRVGDYRVLFAVEEQNLVIYRVKHRSKAYNN</sequence>
<dbReference type="InterPro" id="IPR052747">
    <property type="entry name" value="TA_system_RelE_toxin"/>
</dbReference>
<protein>
    <submittedName>
        <fullName evidence="2">Type II toxin-antitoxin system RelE/ParE family toxin</fullName>
    </submittedName>
</protein>
<evidence type="ECO:0000256" key="1">
    <source>
        <dbReference type="ARBA" id="ARBA00022649"/>
    </source>
</evidence>
<dbReference type="InterPro" id="IPR007712">
    <property type="entry name" value="RelE/ParE_toxin"/>
</dbReference>
<accession>A0ABR9UFG5</accession>